<dbReference type="AlphaFoldDB" id="F2BES9"/>
<gene>
    <name evidence="1" type="ORF">HMPREF9123_2236</name>
</gene>
<comment type="caution">
    <text evidence="1">The sequence shown here is derived from an EMBL/GenBank/DDBJ whole genome shotgun (WGS) entry which is preliminary data.</text>
</comment>
<reference evidence="1 2" key="1">
    <citation type="submission" date="2011-02" db="EMBL/GenBank/DDBJ databases">
        <authorList>
            <person name="Muzny D."/>
            <person name="Qin X."/>
            <person name="Deng J."/>
            <person name="Jiang H."/>
            <person name="Liu Y."/>
            <person name="Qu J."/>
            <person name="Song X.-Z."/>
            <person name="Zhang L."/>
            <person name="Thornton R."/>
            <person name="Coyle M."/>
            <person name="Francisco L."/>
            <person name="Jackson L."/>
            <person name="Javaid M."/>
            <person name="Korchina V."/>
            <person name="Kovar C."/>
            <person name="Mata R."/>
            <person name="Mathew T."/>
            <person name="Ngo R."/>
            <person name="Nguyen L."/>
            <person name="Nguyen N."/>
            <person name="Okwuonu G."/>
            <person name="Ongeri F."/>
            <person name="Pham C."/>
            <person name="Simmons D."/>
            <person name="Wilczek-Boney K."/>
            <person name="Hale W."/>
            <person name="Jakkamsetti A."/>
            <person name="Pham P."/>
            <person name="Ruth R."/>
            <person name="San Lucas F."/>
            <person name="Warren J."/>
            <person name="Zhang J."/>
            <person name="Zhao Z."/>
            <person name="Zhou C."/>
            <person name="Zhu D."/>
            <person name="Lee S."/>
            <person name="Bess C."/>
            <person name="Blankenburg K."/>
            <person name="Forbes L."/>
            <person name="Fu Q."/>
            <person name="Gubbala S."/>
            <person name="Hirani K."/>
            <person name="Jayaseelan J.C."/>
            <person name="Lara F."/>
            <person name="Munidasa M."/>
            <person name="Palculict T."/>
            <person name="Patil S."/>
            <person name="Pu L.-L."/>
            <person name="Saada N."/>
            <person name="Tang L."/>
            <person name="Weissenberger G."/>
            <person name="Zhu Y."/>
            <person name="Hemphill L."/>
            <person name="Shang Y."/>
            <person name="Youmans B."/>
            <person name="Ayvaz T."/>
            <person name="Ross M."/>
            <person name="Santibanez J."/>
            <person name="Aqrawi P."/>
            <person name="Gross S."/>
            <person name="Joshi V."/>
            <person name="Fowler G."/>
            <person name="Nazareth L."/>
            <person name="Reid J."/>
            <person name="Worley K."/>
            <person name="Petrosino J."/>
            <person name="Highlander S."/>
            <person name="Gibbs R."/>
        </authorList>
    </citation>
    <scope>NUCLEOTIDE SEQUENCE [LARGE SCALE GENOMIC DNA]</scope>
    <source>
        <strain evidence="1 2">ATCC BAA-1200</strain>
    </source>
</reference>
<dbReference type="EMBL" id="AFAY01000046">
    <property type="protein sequence ID" value="EGF09984.1"/>
    <property type="molecule type" value="Genomic_DNA"/>
</dbReference>
<proteinExistence type="predicted"/>
<sequence length="49" mass="5271">MSGFSGCLGCRLKNLKGSLKKGNWFSGCLEPRAQQSCTPYAMRATLACV</sequence>
<evidence type="ECO:0000313" key="2">
    <source>
        <dbReference type="Proteomes" id="UP000004105"/>
    </source>
</evidence>
<keyword evidence="2" id="KW-1185">Reference proteome</keyword>
<organism evidence="1 2">
    <name type="scientific">Neisseria bacilliformis ATCC BAA-1200</name>
    <dbReference type="NCBI Taxonomy" id="888742"/>
    <lineage>
        <taxon>Bacteria</taxon>
        <taxon>Pseudomonadati</taxon>
        <taxon>Pseudomonadota</taxon>
        <taxon>Betaproteobacteria</taxon>
        <taxon>Neisseriales</taxon>
        <taxon>Neisseriaceae</taxon>
        <taxon>Neisseria</taxon>
    </lineage>
</organism>
<evidence type="ECO:0000313" key="1">
    <source>
        <dbReference type="EMBL" id="EGF09984.1"/>
    </source>
</evidence>
<protein>
    <submittedName>
        <fullName evidence="1">Uncharacterized protein</fullName>
    </submittedName>
</protein>
<name>F2BES9_9NEIS</name>
<dbReference type="HOGENOM" id="CLU_3138081_0_0_4"/>
<accession>F2BES9</accession>
<dbReference type="Proteomes" id="UP000004105">
    <property type="component" value="Unassembled WGS sequence"/>
</dbReference>